<dbReference type="AlphaFoldDB" id="A0A914UPD6"/>
<reference evidence="7" key="1">
    <citation type="submission" date="2022-11" db="UniProtKB">
        <authorList>
            <consortium name="WormBaseParasite"/>
        </authorList>
    </citation>
    <scope>IDENTIFICATION</scope>
</reference>
<dbReference type="Pfam" id="PF08477">
    <property type="entry name" value="Roc"/>
    <property type="match status" value="1"/>
</dbReference>
<name>A0A914UPD6_9BILA</name>
<keyword evidence="6" id="KW-1185">Reference proteome</keyword>
<evidence type="ECO:0000256" key="3">
    <source>
        <dbReference type="ARBA" id="ARBA00023134"/>
    </source>
</evidence>
<dbReference type="Proteomes" id="UP000887566">
    <property type="component" value="Unplaced"/>
</dbReference>
<organism evidence="6 7">
    <name type="scientific">Plectus sambesii</name>
    <dbReference type="NCBI Taxonomy" id="2011161"/>
    <lineage>
        <taxon>Eukaryota</taxon>
        <taxon>Metazoa</taxon>
        <taxon>Ecdysozoa</taxon>
        <taxon>Nematoda</taxon>
        <taxon>Chromadorea</taxon>
        <taxon>Plectida</taxon>
        <taxon>Plectina</taxon>
        <taxon>Plectoidea</taxon>
        <taxon>Plectidae</taxon>
        <taxon>Plectus</taxon>
    </lineage>
</organism>
<dbReference type="WBParaSite" id="PSAMB.scaffold1148size35273.g11340.t1">
    <property type="protein sequence ID" value="PSAMB.scaffold1148size35273.g11340.t1"/>
    <property type="gene ID" value="PSAMB.scaffold1148size35273.g11340"/>
</dbReference>
<evidence type="ECO:0000256" key="5">
    <source>
        <dbReference type="ARBA" id="ARBA00041562"/>
    </source>
</evidence>
<proteinExistence type="inferred from homology"/>
<evidence type="ECO:0000313" key="7">
    <source>
        <dbReference type="WBParaSite" id="PSAMB.scaffold1148size35273.g11340.t1"/>
    </source>
</evidence>
<keyword evidence="2" id="KW-0547">Nucleotide-binding</keyword>
<evidence type="ECO:0000313" key="6">
    <source>
        <dbReference type="Proteomes" id="UP000887566"/>
    </source>
</evidence>
<protein>
    <recommendedName>
        <fullName evidence="4">Intraflagellar transport protein 22 homolog</fullName>
    </recommendedName>
    <alternativeName>
        <fullName evidence="5">Rab-like protein 5</fullName>
    </alternativeName>
</protein>
<dbReference type="InterPro" id="IPR027417">
    <property type="entry name" value="P-loop_NTPase"/>
</dbReference>
<dbReference type="GO" id="GO:0030990">
    <property type="term" value="C:intraciliary transport particle"/>
    <property type="evidence" value="ECO:0007669"/>
    <property type="project" value="UniProtKB-ARBA"/>
</dbReference>
<comment type="similarity">
    <text evidence="1">Belongs to the small GTPase superfamily. Rab family.</text>
</comment>
<dbReference type="PANTHER" id="PTHR24073">
    <property type="entry name" value="DRAB5-RELATED"/>
    <property type="match status" value="1"/>
</dbReference>
<evidence type="ECO:0000256" key="2">
    <source>
        <dbReference type="ARBA" id="ARBA00022741"/>
    </source>
</evidence>
<keyword evidence="3" id="KW-0342">GTP-binding</keyword>
<dbReference type="GO" id="GO:0005525">
    <property type="term" value="F:GTP binding"/>
    <property type="evidence" value="ECO:0007669"/>
    <property type="project" value="UniProtKB-KW"/>
</dbReference>
<dbReference type="FunFam" id="3.40.50.300:FF:001100">
    <property type="entry name" value="intraflagellar transport protein 22 homolog"/>
    <property type="match status" value="1"/>
</dbReference>
<evidence type="ECO:0000256" key="1">
    <source>
        <dbReference type="ARBA" id="ARBA00006270"/>
    </source>
</evidence>
<sequence>MTEAPFKTKILILGPIQSGKTTIANYLADATEMTGGDYRPTQGVRIVEFESNDLELHGKSIDAEVELWDCSGDKKFEKCWPAIQKDTHGVILVCNPESQEHSKELEQWYTAFVTRRGIRQSHVIVFVHQKPESLGGSNNEALADFRLPSTMTGIQCVPSNIEEDGENLRLEFNNFLCSVIAGLTSHAGGTDR</sequence>
<dbReference type="Gene3D" id="3.40.50.300">
    <property type="entry name" value="P-loop containing nucleotide triphosphate hydrolases"/>
    <property type="match status" value="1"/>
</dbReference>
<dbReference type="GO" id="GO:0005929">
    <property type="term" value="C:cilium"/>
    <property type="evidence" value="ECO:0007669"/>
    <property type="project" value="UniProtKB-ARBA"/>
</dbReference>
<accession>A0A914UPD6</accession>
<evidence type="ECO:0000256" key="4">
    <source>
        <dbReference type="ARBA" id="ARBA00040799"/>
    </source>
</evidence>
<dbReference type="SUPFAM" id="SSF52540">
    <property type="entry name" value="P-loop containing nucleoside triphosphate hydrolases"/>
    <property type="match status" value="1"/>
</dbReference>